<dbReference type="Proteomes" id="UP001146793">
    <property type="component" value="Unassembled WGS sequence"/>
</dbReference>
<feature type="domain" description="Hydantoinase A/oxoprolinase" evidence="1">
    <location>
        <begin position="206"/>
        <end position="383"/>
    </location>
</feature>
<dbReference type="SUPFAM" id="SSF160991">
    <property type="entry name" value="CV3147-like"/>
    <property type="match status" value="1"/>
</dbReference>
<dbReference type="InterPro" id="IPR002821">
    <property type="entry name" value="Hydantoinase_A"/>
</dbReference>
<dbReference type="PANTHER" id="PTHR11365">
    <property type="entry name" value="5-OXOPROLINASE RELATED"/>
    <property type="match status" value="1"/>
</dbReference>
<evidence type="ECO:0000313" key="6">
    <source>
        <dbReference type="Proteomes" id="UP001146793"/>
    </source>
</evidence>
<dbReference type="Gene3D" id="3.40.1610.10">
    <property type="entry name" value="CV3147-like domain"/>
    <property type="match status" value="1"/>
</dbReference>
<dbReference type="Pfam" id="PF20906">
    <property type="entry name" value="S-Me-THD_C"/>
    <property type="match status" value="1"/>
</dbReference>
<dbReference type="Gene3D" id="3.30.420.40">
    <property type="match status" value="1"/>
</dbReference>
<dbReference type="InterPro" id="IPR008040">
    <property type="entry name" value="Hydant_A_N"/>
</dbReference>
<dbReference type="EMBL" id="JANTQA010000051">
    <property type="protein sequence ID" value="KAJ3430391.1"/>
    <property type="molecule type" value="Genomic_DNA"/>
</dbReference>
<comment type="caution">
    <text evidence="5">The sequence shown here is derived from an EMBL/GenBank/DDBJ whole genome shotgun (WGS) entry which is preliminary data.</text>
</comment>
<evidence type="ECO:0000313" key="5">
    <source>
        <dbReference type="EMBL" id="KAJ3430391.1"/>
    </source>
</evidence>
<dbReference type="SUPFAM" id="SSF53067">
    <property type="entry name" value="Actin-like ATPase domain"/>
    <property type="match status" value="2"/>
</dbReference>
<dbReference type="PANTHER" id="PTHR11365:SF10">
    <property type="entry name" value="HYDANTOINASE_OXOPROLINASE"/>
    <property type="match status" value="1"/>
</dbReference>
<evidence type="ECO:0000259" key="2">
    <source>
        <dbReference type="Pfam" id="PF05378"/>
    </source>
</evidence>
<name>A0AAV7YP19_9EUKA</name>
<reference evidence="5" key="1">
    <citation type="submission" date="2022-08" db="EMBL/GenBank/DDBJ databases">
        <title>Novel sulphate-reducing endosymbionts in the free-living metamonad Anaeramoeba.</title>
        <authorList>
            <person name="Jerlstrom-Hultqvist J."/>
            <person name="Cepicka I."/>
            <person name="Gallot-Lavallee L."/>
            <person name="Salas-Leiva D."/>
            <person name="Curtis B.A."/>
            <person name="Zahonova K."/>
            <person name="Pipaliya S."/>
            <person name="Dacks J."/>
            <person name="Roger A.J."/>
        </authorList>
    </citation>
    <scope>NUCLEOTIDE SEQUENCE</scope>
    <source>
        <strain evidence="5">Busselton2</strain>
    </source>
</reference>
<dbReference type="Pfam" id="PF05378">
    <property type="entry name" value="Hydant_A_N"/>
    <property type="match status" value="1"/>
</dbReference>
<feature type="domain" description="S-Me-THD-like C-terminal" evidence="4">
    <location>
        <begin position="765"/>
        <end position="951"/>
    </location>
</feature>
<dbReference type="GO" id="GO:0016787">
    <property type="term" value="F:hydrolase activity"/>
    <property type="evidence" value="ECO:0007669"/>
    <property type="project" value="InterPro"/>
</dbReference>
<evidence type="ECO:0000259" key="1">
    <source>
        <dbReference type="Pfam" id="PF01968"/>
    </source>
</evidence>
<evidence type="ECO:0000259" key="3">
    <source>
        <dbReference type="Pfam" id="PF06032"/>
    </source>
</evidence>
<dbReference type="Pfam" id="PF01968">
    <property type="entry name" value="Hydantoinase_A"/>
    <property type="match status" value="1"/>
</dbReference>
<accession>A0AAV7YP19</accession>
<dbReference type="InterPro" id="IPR043129">
    <property type="entry name" value="ATPase_NBD"/>
</dbReference>
<feature type="domain" description="S-Me-THD N-terminal" evidence="3">
    <location>
        <begin position="598"/>
        <end position="757"/>
    </location>
</feature>
<dbReference type="Gene3D" id="2.40.390.10">
    <property type="entry name" value="CV3147-like"/>
    <property type="match status" value="1"/>
</dbReference>
<feature type="domain" description="Hydantoinase/oxoprolinase N-terminal" evidence="2">
    <location>
        <begin position="7"/>
        <end position="186"/>
    </location>
</feature>
<proteinExistence type="predicted"/>
<sequence length="967" mass="105805">MNKNLTLGIDVGGTNTDCVLIDSVTDPDNPKVLSSCKSPTTVDIYSGIKNAITKTLEIISDKDPKFSTDKIKMMSIGTTTFINAIVTRQRLAKVAVLRLCGPATISLLPMTDWPRDLYKKVYGCHYFLSGGFEYDGQEISKFSESEIEKAALEIKERGLTSVAISCVFSPTNPTQEIRAKKIVEKIIPDAIVTMSHQIGLLGFLERENSAIMNASLRPLASKVIEQFSNSAKGFNLKCPIFLTQNDGTLISCKEALKTPVKTFTCGPTNSIRGAQALIGLDQTLEENSEIMIVDIGGSTTDVGLLRKGMVREQALGATISGVKTNFKIPDILSLGLGGGSIITVDENEEIQIGPISVGYELINRAKIFGGDQLTTSDVAVALGLADFGDKEKVSDLSEEFLEKVYQKMKAMIEDTIDRVKLSEKDIPVILCGGGSILVKEGETLRGASKVIRPKNFGVANAVGSAIAQISHDIDCMVKYDPENDEEKWKQKSKDYVVKAGGDPKSIEIVEFETVPVSYLPGSLTRLKIKAMGKLLPTYKFENFKNLTKTNVKYDLEKDQSEKGVEDKEVKKWENAKIENKIELGITIDKDGFWVLSEQDVDHIAIGAAVLGAGGGGAPFVNCLRVKSMIRQGKRVRVMDPLAMKDTETALALGGLGAPSVVDEKILSGIENTNVVKTMQKYSKTGKIEYVMPIECGGLNSLEPMIAAANLDIPIIDADFMQRAFPKVQMCSPFFFEDGLKSYPSCMADEKGNVVVYERVMTATLLENLMRDTVMRMFCLAGVGLPPITGKLLKKYAIHNTLTLAKSIGLAIEVAKEKKEDPIQAILDLMIGGEKIFIGKITSVKREIKGGFNIGNVKIVGLDHFKDKICEIEFQNENLIAKIDGKVKITVPDIIELVDTDSAEPIGTELMKYGQRVTVIALPTAPILQTNEAMEFISPKCFGYENLDFVPISKPFTPKGFKEYFKKN</sequence>
<dbReference type="InterPro" id="IPR010318">
    <property type="entry name" value="S-Me-THD_N"/>
</dbReference>
<dbReference type="InterPro" id="IPR027479">
    <property type="entry name" value="S-Me-THD_N_sf"/>
</dbReference>
<dbReference type="Pfam" id="PF06032">
    <property type="entry name" value="S-Me-THD_N"/>
    <property type="match status" value="1"/>
</dbReference>
<dbReference type="InterPro" id="IPR024071">
    <property type="entry name" value="S-Me-THD_C_sf"/>
</dbReference>
<protein>
    <submittedName>
        <fullName evidence="5">Hydantoinase</fullName>
    </submittedName>
</protein>
<evidence type="ECO:0000259" key="4">
    <source>
        <dbReference type="Pfam" id="PF20906"/>
    </source>
</evidence>
<gene>
    <name evidence="5" type="ORF">M0812_23397</name>
</gene>
<dbReference type="InterPro" id="IPR045079">
    <property type="entry name" value="Oxoprolinase-like"/>
</dbReference>
<organism evidence="5 6">
    <name type="scientific">Anaeramoeba flamelloides</name>
    <dbReference type="NCBI Taxonomy" id="1746091"/>
    <lineage>
        <taxon>Eukaryota</taxon>
        <taxon>Metamonada</taxon>
        <taxon>Anaeramoebidae</taxon>
        <taxon>Anaeramoeba</taxon>
    </lineage>
</organism>
<dbReference type="InterPro" id="IPR048350">
    <property type="entry name" value="S-Me-THD-like_C"/>
</dbReference>
<dbReference type="AlphaFoldDB" id="A0AAV7YP19"/>